<dbReference type="NCBIfam" id="TIGR02270">
    <property type="entry name" value="TIGR02270 family protein"/>
    <property type="match status" value="1"/>
</dbReference>
<keyword evidence="3" id="KW-1185">Reference proteome</keyword>
<name>A0A848FFR6_9BURK</name>
<protein>
    <submittedName>
        <fullName evidence="2">TIGR02270 family protein</fullName>
    </submittedName>
</protein>
<evidence type="ECO:0000256" key="1">
    <source>
        <dbReference type="SAM" id="MobiDB-lite"/>
    </source>
</evidence>
<reference evidence="2 3" key="1">
    <citation type="submission" date="2020-04" db="EMBL/GenBank/DDBJ databases">
        <title>Azohydromonas sp. isolated from soil.</title>
        <authorList>
            <person name="Dahal R.H."/>
        </authorList>
    </citation>
    <scope>NUCLEOTIDE SEQUENCE [LARGE SCALE GENOMIC DNA]</scope>
    <source>
        <strain evidence="2 3">G-1-1-14</strain>
    </source>
</reference>
<dbReference type="InterPro" id="IPR011959">
    <property type="entry name" value="CHP02270"/>
</dbReference>
<evidence type="ECO:0000313" key="2">
    <source>
        <dbReference type="EMBL" id="NML18278.1"/>
    </source>
</evidence>
<accession>A0A848FFR6</accession>
<gene>
    <name evidence="2" type="ORF">HHL10_25240</name>
</gene>
<sequence>MQGLDRPPVAAVVQQHAEDCAHLRHVRSVLVRAPHVRLRHLRRLDDRIAAHLDGLVVAGAYGRRLCTEALASPGAGAVFAAAVLALGERDQPALERLLAVAAEVPDARRGLLSALGWLSAGSLQGTVQALLLAPDASRRALGLAACRLHGVDPGAPLLAALRGEAPVLRAEALRTAAVLGRADLLEHALAALDDAEVGPQAAWAACLLGDRGPALRRLAALAQGEEPAAEAALGLLLQASAFAAAQELVAALSQRARQAPALRRRLVRAVGVLGDVRHLPWLIGLMDDPALARLAGEAFSLVTGADLADLDLERRPPVPAGGPSGDPRDDDVALDEDESLPWPDRERVQRWWEARASSLAPGRRVFMGEPPSAQQAARVLREGTQRQRLLAARALVLLEPGRALFNVRMPAWRQQRRLAA</sequence>
<dbReference type="AlphaFoldDB" id="A0A848FFR6"/>
<feature type="region of interest" description="Disordered" evidence="1">
    <location>
        <begin position="312"/>
        <end position="339"/>
    </location>
</feature>
<proteinExistence type="predicted"/>
<comment type="caution">
    <text evidence="2">The sequence shown here is derived from an EMBL/GenBank/DDBJ whole genome shotgun (WGS) entry which is preliminary data.</text>
</comment>
<dbReference type="Proteomes" id="UP000574067">
    <property type="component" value="Unassembled WGS sequence"/>
</dbReference>
<dbReference type="EMBL" id="JABBFW010000029">
    <property type="protein sequence ID" value="NML18278.1"/>
    <property type="molecule type" value="Genomic_DNA"/>
</dbReference>
<evidence type="ECO:0000313" key="3">
    <source>
        <dbReference type="Proteomes" id="UP000574067"/>
    </source>
</evidence>
<organism evidence="2 3">
    <name type="scientific">Azohydromonas caseinilytica</name>
    <dbReference type="NCBI Taxonomy" id="2728836"/>
    <lineage>
        <taxon>Bacteria</taxon>
        <taxon>Pseudomonadati</taxon>
        <taxon>Pseudomonadota</taxon>
        <taxon>Betaproteobacteria</taxon>
        <taxon>Burkholderiales</taxon>
        <taxon>Sphaerotilaceae</taxon>
        <taxon>Azohydromonas</taxon>
    </lineage>
</organism>